<dbReference type="GO" id="GO:0006506">
    <property type="term" value="P:GPI anchor biosynthetic process"/>
    <property type="evidence" value="ECO:0007669"/>
    <property type="project" value="InterPro"/>
</dbReference>
<protein>
    <submittedName>
        <fullName evidence="2">Uncharacterized protein</fullName>
    </submittedName>
</protein>
<dbReference type="InterPro" id="IPR029675">
    <property type="entry name" value="PGAP4"/>
</dbReference>
<dbReference type="EMBL" id="CAJOBJ010177728">
    <property type="protein sequence ID" value="CAF4906708.1"/>
    <property type="molecule type" value="Genomic_DNA"/>
</dbReference>
<gene>
    <name evidence="2" type="ORF">GIL414_LOCUS52115</name>
</gene>
<proteinExistence type="predicted"/>
<organism evidence="2 3">
    <name type="scientific">Rotaria magnacalcarata</name>
    <dbReference type="NCBI Taxonomy" id="392030"/>
    <lineage>
        <taxon>Eukaryota</taxon>
        <taxon>Metazoa</taxon>
        <taxon>Spiralia</taxon>
        <taxon>Gnathifera</taxon>
        <taxon>Rotifera</taxon>
        <taxon>Eurotatoria</taxon>
        <taxon>Bdelloidea</taxon>
        <taxon>Philodinida</taxon>
        <taxon>Philodinidae</taxon>
        <taxon>Rotaria</taxon>
    </lineage>
</organism>
<sequence>MMQNKQNIYQIQSQYYSRSYISNYIFWSNLISNNRQLLYFIFYFFLITSVLILLDHSNVSWTWRSLHPTFYAIYPAPSCCLPGVIHFRQTYTQVIDYLNSIECHKNYAIDTAFDDLPKRANLQTYLVEPNLVHHIGLYSRLRKMYINPYLLD</sequence>
<reference evidence="2" key="1">
    <citation type="submission" date="2021-02" db="EMBL/GenBank/DDBJ databases">
        <authorList>
            <person name="Nowell W R."/>
        </authorList>
    </citation>
    <scope>NUCLEOTIDE SEQUENCE</scope>
</reference>
<keyword evidence="1" id="KW-0812">Transmembrane</keyword>
<feature type="transmembrane region" description="Helical" evidence="1">
    <location>
        <begin position="37"/>
        <end position="54"/>
    </location>
</feature>
<dbReference type="Proteomes" id="UP000681720">
    <property type="component" value="Unassembled WGS sequence"/>
</dbReference>
<accession>A0A8S3CAV2</accession>
<dbReference type="PANTHER" id="PTHR31410:SF1">
    <property type="entry name" value="POST-GPI ATTACHMENT TO PROTEINS FACTOR 4"/>
    <property type="match status" value="1"/>
</dbReference>
<name>A0A8S3CAV2_9BILA</name>
<keyword evidence="1" id="KW-0472">Membrane</keyword>
<evidence type="ECO:0000313" key="3">
    <source>
        <dbReference type="Proteomes" id="UP000681720"/>
    </source>
</evidence>
<evidence type="ECO:0000256" key="1">
    <source>
        <dbReference type="SAM" id="Phobius"/>
    </source>
</evidence>
<evidence type="ECO:0000313" key="2">
    <source>
        <dbReference type="EMBL" id="CAF4906708.1"/>
    </source>
</evidence>
<keyword evidence="1" id="KW-1133">Transmembrane helix</keyword>
<dbReference type="GO" id="GO:0000139">
    <property type="term" value="C:Golgi membrane"/>
    <property type="evidence" value="ECO:0007669"/>
    <property type="project" value="InterPro"/>
</dbReference>
<comment type="caution">
    <text evidence="2">The sequence shown here is derived from an EMBL/GenBank/DDBJ whole genome shotgun (WGS) entry which is preliminary data.</text>
</comment>
<dbReference type="AlphaFoldDB" id="A0A8S3CAV2"/>
<dbReference type="PANTHER" id="PTHR31410">
    <property type="entry name" value="TRANSMEMBRANE PROTEIN 246"/>
    <property type="match status" value="1"/>
</dbReference>
<dbReference type="GO" id="GO:0016757">
    <property type="term" value="F:glycosyltransferase activity"/>
    <property type="evidence" value="ECO:0007669"/>
    <property type="project" value="InterPro"/>
</dbReference>